<dbReference type="AlphaFoldDB" id="K6ZKD9"/>
<dbReference type="Proteomes" id="UP000006251">
    <property type="component" value="Unassembled WGS sequence"/>
</dbReference>
<keyword evidence="1" id="KW-1133">Transmembrane helix</keyword>
<comment type="caution">
    <text evidence="2">The sequence shown here is derived from an EMBL/GenBank/DDBJ whole genome shotgun (WGS) entry which is preliminary data.</text>
</comment>
<dbReference type="Pfam" id="PF09842">
    <property type="entry name" value="DUF2069"/>
    <property type="match status" value="1"/>
</dbReference>
<keyword evidence="1" id="KW-0472">Membrane</keyword>
<reference evidence="3" key="1">
    <citation type="journal article" date="2014" name="Environ. Microbiol.">
        <title>Comparative genomics of the marine bacterial genus Glaciecola reveals the high degree of genomic diversity and genomic characteristic for cold adaptation.</title>
        <authorList>
            <person name="Qin Q.L."/>
            <person name="Xie B.B."/>
            <person name="Yu Y."/>
            <person name="Shu Y.L."/>
            <person name="Rong J.C."/>
            <person name="Zhang Y.J."/>
            <person name="Zhao D.L."/>
            <person name="Chen X.L."/>
            <person name="Zhang X.Y."/>
            <person name="Chen B."/>
            <person name="Zhou B.C."/>
            <person name="Zhang Y.Z."/>
        </authorList>
    </citation>
    <scope>NUCLEOTIDE SEQUENCE [LARGE SCALE GENOMIC DNA]</scope>
    <source>
        <strain evidence="3">ACAM 615</strain>
    </source>
</reference>
<dbReference type="InterPro" id="IPR018643">
    <property type="entry name" value="DUF2069_membrane"/>
</dbReference>
<evidence type="ECO:0000313" key="3">
    <source>
        <dbReference type="Proteomes" id="UP000006251"/>
    </source>
</evidence>
<keyword evidence="1" id="KW-0812">Transmembrane</keyword>
<dbReference type="EMBL" id="BAEQ01000043">
    <property type="protein sequence ID" value="GAC29353.1"/>
    <property type="molecule type" value="Genomic_DNA"/>
</dbReference>
<feature type="transmembrane region" description="Helical" evidence="1">
    <location>
        <begin position="98"/>
        <end position="119"/>
    </location>
</feature>
<evidence type="ECO:0000256" key="1">
    <source>
        <dbReference type="SAM" id="Phobius"/>
    </source>
</evidence>
<evidence type="ECO:0008006" key="4">
    <source>
        <dbReference type="Google" id="ProtNLM"/>
    </source>
</evidence>
<protein>
    <recommendedName>
        <fullName evidence="4">DUF2069 domain-containing protein</fullName>
    </recommendedName>
</protein>
<sequence length="150" mass="16855">MSKTKTTVPMSNLVKTLRYLALYSHVGLIGWMITWYFFLPTTSDYSVGFIILIYIIPLLLPLPGIIQGSPYTHAWASFIVLFYFLHSITVIYAEPTQIIYASIELVLAIGMFAGCSSFARLRGQELGTGLPKLKSVMDDEKDLYEGESNE</sequence>
<feature type="transmembrane region" description="Helical" evidence="1">
    <location>
        <begin position="74"/>
        <end position="92"/>
    </location>
</feature>
<feature type="transmembrane region" description="Helical" evidence="1">
    <location>
        <begin position="20"/>
        <end position="39"/>
    </location>
</feature>
<organism evidence="2 3">
    <name type="scientific">Brumicola pallidula DSM 14239 = ACAM 615</name>
    <dbReference type="NCBI Taxonomy" id="1121922"/>
    <lineage>
        <taxon>Bacteria</taxon>
        <taxon>Pseudomonadati</taxon>
        <taxon>Pseudomonadota</taxon>
        <taxon>Gammaproteobacteria</taxon>
        <taxon>Alteromonadales</taxon>
        <taxon>Alteromonadaceae</taxon>
        <taxon>Brumicola</taxon>
    </lineage>
</organism>
<gene>
    <name evidence="2" type="ORF">GPAL_2496</name>
</gene>
<dbReference type="STRING" id="1121922.GCA_000428905_03109"/>
<accession>K6ZKD9</accession>
<evidence type="ECO:0000313" key="2">
    <source>
        <dbReference type="EMBL" id="GAC29353.1"/>
    </source>
</evidence>
<proteinExistence type="predicted"/>
<keyword evidence="3" id="KW-1185">Reference proteome</keyword>
<feature type="transmembrane region" description="Helical" evidence="1">
    <location>
        <begin position="45"/>
        <end position="62"/>
    </location>
</feature>
<dbReference type="RefSeq" id="WP_006012122.1">
    <property type="nucleotide sequence ID" value="NZ_AUAV01000017.1"/>
</dbReference>
<name>K6ZKD9_9ALTE</name>